<dbReference type="InterPro" id="IPR019533">
    <property type="entry name" value="Peptidase_S26"/>
</dbReference>
<evidence type="ECO:0000256" key="1">
    <source>
        <dbReference type="ARBA" id="ARBA00000677"/>
    </source>
</evidence>
<dbReference type="CDD" id="cd06530">
    <property type="entry name" value="S26_SPase_I"/>
    <property type="match status" value="1"/>
</dbReference>
<name>A0A0H4KNF0_9BACI</name>
<dbReference type="GO" id="GO:0006465">
    <property type="term" value="P:signal peptide processing"/>
    <property type="evidence" value="ECO:0007669"/>
    <property type="project" value="InterPro"/>
</dbReference>
<dbReference type="FunFam" id="2.10.109.10:FF:000008">
    <property type="entry name" value="Signal peptidase I"/>
    <property type="match status" value="1"/>
</dbReference>
<dbReference type="PRINTS" id="PR00727">
    <property type="entry name" value="LEADERPTASE"/>
</dbReference>
<dbReference type="InterPro" id="IPR019757">
    <property type="entry name" value="Pept_S26A_signal_pept_1_Lys-AS"/>
</dbReference>
<protein>
    <recommendedName>
        <fullName evidence="4 11">Signal peptidase I</fullName>
        <ecNumber evidence="4 11">3.4.21.89</ecNumber>
    </recommendedName>
</protein>
<sequence length="185" mass="20961">MARKKNETVEWIKAISIAVIIAAIIRFFFFTPIVVDGESMMPTLHDQNRMIVNKISYKIGGPDRFDVVVFHAPGGKDYIKRVIGLPGDHVEYKNDTLYINGKAYEEPYLDQYKSELDDGMPLTEDFKLEDTPGGDKVVPEGEIFVMGDNRRNSRDSRAIGPVSLKKVVGTTSIVYWPFNEIRTVD</sequence>
<dbReference type="InterPro" id="IPR000223">
    <property type="entry name" value="Pept_S26A_signal_pept_1"/>
</dbReference>
<reference evidence="14" key="2">
    <citation type="submission" date="2015-06" db="EMBL/GenBank/DDBJ databases">
        <title>Genome Sequence of Bacillus endophyticus and Analysis of its Companion Mechanism in the Ketogulonigenium vulgare-Bacillus strain Consortium.</title>
        <authorList>
            <person name="Jia N."/>
            <person name="Du J."/>
            <person name="Ding M.-Z."/>
            <person name="Gao F."/>
            <person name="Yuan Y.-J."/>
        </authorList>
    </citation>
    <scope>NUCLEOTIDE SEQUENCE [LARGE SCALE GENOMIC DNA]</scope>
    <source>
        <strain evidence="14">Hbe603</strain>
    </source>
</reference>
<evidence type="ECO:0000256" key="8">
    <source>
        <dbReference type="ARBA" id="ARBA00022801"/>
    </source>
</evidence>
<gene>
    <name evidence="13" type="ORF">BEH_18290</name>
</gene>
<dbReference type="PATRIC" id="fig|135735.6.peg.3888"/>
<dbReference type="PANTHER" id="PTHR43390">
    <property type="entry name" value="SIGNAL PEPTIDASE I"/>
    <property type="match status" value="1"/>
</dbReference>
<keyword evidence="14" id="KW-1185">Reference proteome</keyword>
<proteinExistence type="inferred from homology"/>
<dbReference type="Gene3D" id="2.10.109.10">
    <property type="entry name" value="Umud Fragment, subunit A"/>
    <property type="match status" value="1"/>
</dbReference>
<evidence type="ECO:0000256" key="2">
    <source>
        <dbReference type="ARBA" id="ARBA00004401"/>
    </source>
</evidence>
<evidence type="ECO:0000256" key="9">
    <source>
        <dbReference type="ARBA" id="ARBA00022989"/>
    </source>
</evidence>
<accession>A0A0H4KNF0</accession>
<keyword evidence="5" id="KW-1003">Cell membrane</keyword>
<evidence type="ECO:0000256" key="5">
    <source>
        <dbReference type="ARBA" id="ARBA00022475"/>
    </source>
</evidence>
<dbReference type="Pfam" id="PF10502">
    <property type="entry name" value="Peptidase_S26"/>
    <property type="match status" value="1"/>
</dbReference>
<dbReference type="EMBL" id="CP011974">
    <property type="protein sequence ID" value="AKO93859.1"/>
    <property type="molecule type" value="Genomic_DNA"/>
</dbReference>
<comment type="similarity">
    <text evidence="3 12">Belongs to the peptidase S26 family.</text>
</comment>
<dbReference type="GO" id="GO:0004252">
    <property type="term" value="F:serine-type endopeptidase activity"/>
    <property type="evidence" value="ECO:0007669"/>
    <property type="project" value="InterPro"/>
</dbReference>
<evidence type="ECO:0000313" key="14">
    <source>
        <dbReference type="Proteomes" id="UP000036202"/>
    </source>
</evidence>
<reference evidence="13 14" key="1">
    <citation type="journal article" date="2015" name="PLoS ONE">
        <title>Genome Sequence of Bacillus endophyticus and Analysis of Its Companion Mechanism in the Ketogulonigenium vulgare-Bacillus Strain Consortium.</title>
        <authorList>
            <person name="Jia N."/>
            <person name="Du J."/>
            <person name="Ding M.Z."/>
            <person name="Gao F."/>
            <person name="Yuan Y.J."/>
        </authorList>
    </citation>
    <scope>NUCLEOTIDE SEQUENCE [LARGE SCALE GENOMIC DNA]</scope>
    <source>
        <strain evidence="13 14">Hbe603</strain>
    </source>
</reference>
<dbReference type="PANTHER" id="PTHR43390:SF8">
    <property type="entry name" value="SIGNAL PEPTIDASE I"/>
    <property type="match status" value="1"/>
</dbReference>
<dbReference type="PROSITE" id="PS00761">
    <property type="entry name" value="SPASE_I_3"/>
    <property type="match status" value="1"/>
</dbReference>
<dbReference type="Proteomes" id="UP000036202">
    <property type="component" value="Chromosome"/>
</dbReference>
<feature type="transmembrane region" description="Helical" evidence="11">
    <location>
        <begin position="12"/>
        <end position="35"/>
    </location>
</feature>
<evidence type="ECO:0000256" key="4">
    <source>
        <dbReference type="ARBA" id="ARBA00013208"/>
    </source>
</evidence>
<keyword evidence="7 11" id="KW-0812">Transmembrane</keyword>
<evidence type="ECO:0000256" key="11">
    <source>
        <dbReference type="RuleBase" id="RU003993"/>
    </source>
</evidence>
<comment type="catalytic activity">
    <reaction evidence="1 11">
        <text>Cleavage of hydrophobic, N-terminal signal or leader sequences from secreted and periplasmic proteins.</text>
        <dbReference type="EC" id="3.4.21.89"/>
    </reaction>
</comment>
<dbReference type="InterPro" id="IPR019756">
    <property type="entry name" value="Pept_S26A_signal_pept_1_Ser-AS"/>
</dbReference>
<dbReference type="KEGG" id="beo:BEH_18290"/>
<dbReference type="InterPro" id="IPR019758">
    <property type="entry name" value="Pept_S26A_signal_pept_1_CS"/>
</dbReference>
<dbReference type="RefSeq" id="WP_040056674.1">
    <property type="nucleotide sequence ID" value="NZ_CP011974.1"/>
</dbReference>
<dbReference type="GO" id="GO:0009003">
    <property type="term" value="F:signal peptidase activity"/>
    <property type="evidence" value="ECO:0007669"/>
    <property type="project" value="UniProtKB-EC"/>
</dbReference>
<keyword evidence="6 11" id="KW-0645">Protease</keyword>
<keyword evidence="9 11" id="KW-1133">Transmembrane helix</keyword>
<keyword evidence="10 11" id="KW-0472">Membrane</keyword>
<keyword evidence="8 11" id="KW-0378">Hydrolase</keyword>
<dbReference type="OrthoDB" id="9802919at2"/>
<dbReference type="EC" id="3.4.21.89" evidence="4 11"/>
<evidence type="ECO:0000313" key="13">
    <source>
        <dbReference type="EMBL" id="AKO93859.1"/>
    </source>
</evidence>
<dbReference type="SUPFAM" id="SSF51306">
    <property type="entry name" value="LexA/Signal peptidase"/>
    <property type="match status" value="1"/>
</dbReference>
<evidence type="ECO:0000256" key="6">
    <source>
        <dbReference type="ARBA" id="ARBA00022670"/>
    </source>
</evidence>
<dbReference type="eggNOG" id="COG0681">
    <property type="taxonomic scope" value="Bacteria"/>
</dbReference>
<accession>A0A1X7D5T2</accession>
<dbReference type="GeneID" id="93700221"/>
<organism evidence="13 14">
    <name type="scientific">Priestia filamentosa</name>
    <dbReference type="NCBI Taxonomy" id="1402861"/>
    <lineage>
        <taxon>Bacteria</taxon>
        <taxon>Bacillati</taxon>
        <taxon>Bacillota</taxon>
        <taxon>Bacilli</taxon>
        <taxon>Bacillales</taxon>
        <taxon>Bacillaceae</taxon>
        <taxon>Priestia</taxon>
    </lineage>
</organism>
<dbReference type="PROSITE" id="PS00501">
    <property type="entry name" value="SPASE_I_1"/>
    <property type="match status" value="1"/>
</dbReference>
<evidence type="ECO:0000256" key="3">
    <source>
        <dbReference type="ARBA" id="ARBA00009370"/>
    </source>
</evidence>
<evidence type="ECO:0000256" key="7">
    <source>
        <dbReference type="ARBA" id="ARBA00022692"/>
    </source>
</evidence>
<dbReference type="NCBIfam" id="TIGR02227">
    <property type="entry name" value="sigpep_I_bact"/>
    <property type="match status" value="1"/>
</dbReference>
<evidence type="ECO:0000256" key="10">
    <source>
        <dbReference type="ARBA" id="ARBA00023136"/>
    </source>
</evidence>
<comment type="subcellular location">
    <subcellularLocation>
        <location evidence="2">Cell membrane</location>
        <topology evidence="2">Single-pass type II membrane protein</topology>
    </subcellularLocation>
    <subcellularLocation>
        <location evidence="12">Membrane</location>
        <topology evidence="12">Single-pass type II membrane protein</topology>
    </subcellularLocation>
</comment>
<dbReference type="AlphaFoldDB" id="A0A0H4KNF0"/>
<evidence type="ECO:0000256" key="12">
    <source>
        <dbReference type="RuleBase" id="RU362042"/>
    </source>
</evidence>
<dbReference type="PROSITE" id="PS00760">
    <property type="entry name" value="SPASE_I_2"/>
    <property type="match status" value="1"/>
</dbReference>
<dbReference type="GO" id="GO:0005886">
    <property type="term" value="C:plasma membrane"/>
    <property type="evidence" value="ECO:0007669"/>
    <property type="project" value="UniProtKB-SubCell"/>
</dbReference>
<dbReference type="InterPro" id="IPR036286">
    <property type="entry name" value="LexA/Signal_pep-like_sf"/>
</dbReference>